<dbReference type="AlphaFoldDB" id="A0A932HYR6"/>
<comment type="caution">
    <text evidence="2">The sequence shown here is derived from an EMBL/GenBank/DDBJ whole genome shotgun (WGS) entry which is preliminary data.</text>
</comment>
<evidence type="ECO:0008006" key="4">
    <source>
        <dbReference type="Google" id="ProtNLM"/>
    </source>
</evidence>
<sequence length="184" mass="20407">MIVLNRLKGASLAGLFLLGLTGLALAASPPKSKEPQKKAAKEAVAVPGAASADPRWSEKHRKYEEKNWAFDIVNGNIRFSHGNHKNRDRWFRAYFRQGYSCGICHSTAVPQDDGKGYVKMSKGDPLATVEDIRDAKDEAYAYGVSMLTCLGNCHNGFTAPNNCDWCHLPQSKPIKEGQKEIKKW</sequence>
<dbReference type="Proteomes" id="UP000782312">
    <property type="component" value="Unassembled WGS sequence"/>
</dbReference>
<name>A0A932HYR6_UNCTE</name>
<keyword evidence="1" id="KW-0732">Signal</keyword>
<feature type="chain" id="PRO_5037966230" description="Cytochrome c7-like domain-containing protein" evidence="1">
    <location>
        <begin position="27"/>
        <end position="184"/>
    </location>
</feature>
<dbReference type="InterPro" id="IPR036280">
    <property type="entry name" value="Multihaem_cyt_sf"/>
</dbReference>
<evidence type="ECO:0000256" key="1">
    <source>
        <dbReference type="SAM" id="SignalP"/>
    </source>
</evidence>
<reference evidence="2" key="1">
    <citation type="submission" date="2020-07" db="EMBL/GenBank/DDBJ databases">
        <title>Huge and variable diversity of episymbiotic CPR bacteria and DPANN archaea in groundwater ecosystems.</title>
        <authorList>
            <person name="He C.Y."/>
            <person name="Keren R."/>
            <person name="Whittaker M."/>
            <person name="Farag I.F."/>
            <person name="Doudna J."/>
            <person name="Cate J.H.D."/>
            <person name="Banfield J.F."/>
        </authorList>
    </citation>
    <scope>NUCLEOTIDE SEQUENCE</scope>
    <source>
        <strain evidence="2">NC_groundwater_763_Ag_S-0.2um_68_21</strain>
    </source>
</reference>
<proteinExistence type="predicted"/>
<evidence type="ECO:0000313" key="3">
    <source>
        <dbReference type="Proteomes" id="UP000782312"/>
    </source>
</evidence>
<dbReference type="Gene3D" id="3.90.10.10">
    <property type="entry name" value="Cytochrome C3"/>
    <property type="match status" value="1"/>
</dbReference>
<accession>A0A932HYR6</accession>
<feature type="signal peptide" evidence="1">
    <location>
        <begin position="1"/>
        <end position="26"/>
    </location>
</feature>
<gene>
    <name evidence="2" type="ORF">HYZ11_01705</name>
</gene>
<organism evidence="2 3">
    <name type="scientific">Tectimicrobiota bacterium</name>
    <dbReference type="NCBI Taxonomy" id="2528274"/>
    <lineage>
        <taxon>Bacteria</taxon>
        <taxon>Pseudomonadati</taxon>
        <taxon>Nitrospinota/Tectimicrobiota group</taxon>
        <taxon>Candidatus Tectimicrobiota</taxon>
    </lineage>
</organism>
<dbReference type="EMBL" id="JACPUR010000001">
    <property type="protein sequence ID" value="MBI3126306.1"/>
    <property type="molecule type" value="Genomic_DNA"/>
</dbReference>
<dbReference type="SUPFAM" id="SSF48695">
    <property type="entry name" value="Multiheme cytochromes"/>
    <property type="match status" value="1"/>
</dbReference>
<protein>
    <recommendedName>
        <fullName evidence="4">Cytochrome c7-like domain-containing protein</fullName>
    </recommendedName>
</protein>
<evidence type="ECO:0000313" key="2">
    <source>
        <dbReference type="EMBL" id="MBI3126306.1"/>
    </source>
</evidence>